<keyword evidence="5" id="KW-1185">Reference proteome</keyword>
<dbReference type="EMBL" id="JACJID010000003">
    <property type="protein sequence ID" value="MBA8926831.1"/>
    <property type="molecule type" value="Genomic_DNA"/>
</dbReference>
<comment type="similarity">
    <text evidence="1">Belongs to the short-chain dehydrogenases/reductases (SDR) family.</text>
</comment>
<evidence type="ECO:0000313" key="4">
    <source>
        <dbReference type="EMBL" id="MBA8926831.1"/>
    </source>
</evidence>
<dbReference type="InterPro" id="IPR051911">
    <property type="entry name" value="SDR_oxidoreductase"/>
</dbReference>
<evidence type="ECO:0000256" key="1">
    <source>
        <dbReference type="ARBA" id="ARBA00006484"/>
    </source>
</evidence>
<dbReference type="PANTHER" id="PTHR43976">
    <property type="entry name" value="SHORT CHAIN DEHYDROGENASE"/>
    <property type="match status" value="1"/>
</dbReference>
<proteinExistence type="inferred from homology"/>
<evidence type="ECO:0000256" key="3">
    <source>
        <dbReference type="SAM" id="MobiDB-lite"/>
    </source>
</evidence>
<accession>A0ABR6BIY5</accession>
<dbReference type="SUPFAM" id="SSF51735">
    <property type="entry name" value="NAD(P)-binding Rossmann-fold domains"/>
    <property type="match status" value="1"/>
</dbReference>
<gene>
    <name evidence="4" type="ORF">BC739_004037</name>
</gene>
<protein>
    <submittedName>
        <fullName evidence="4">Uncharacterized protein</fullName>
    </submittedName>
</protein>
<organism evidence="4 5">
    <name type="scientific">Kutzneria viridogrisea</name>
    <dbReference type="NCBI Taxonomy" id="47990"/>
    <lineage>
        <taxon>Bacteria</taxon>
        <taxon>Bacillati</taxon>
        <taxon>Actinomycetota</taxon>
        <taxon>Actinomycetes</taxon>
        <taxon>Pseudonocardiales</taxon>
        <taxon>Pseudonocardiaceae</taxon>
        <taxon>Kutzneria</taxon>
    </lineage>
</organism>
<evidence type="ECO:0000256" key="2">
    <source>
        <dbReference type="ARBA" id="ARBA00023002"/>
    </source>
</evidence>
<dbReference type="Gene3D" id="3.40.50.720">
    <property type="entry name" value="NAD(P)-binding Rossmann-like Domain"/>
    <property type="match status" value="1"/>
</dbReference>
<feature type="region of interest" description="Disordered" evidence="3">
    <location>
        <begin position="130"/>
        <end position="159"/>
    </location>
</feature>
<comment type="caution">
    <text evidence="4">The sequence shown here is derived from an EMBL/GenBank/DDBJ whole genome shotgun (WGS) entry which is preliminary data.</text>
</comment>
<evidence type="ECO:0000313" key="5">
    <source>
        <dbReference type="Proteomes" id="UP000517916"/>
    </source>
</evidence>
<dbReference type="PANTHER" id="PTHR43976:SF16">
    <property type="entry name" value="SHORT-CHAIN DEHYDROGENASE_REDUCTASE FAMILY PROTEIN"/>
    <property type="match status" value="1"/>
</dbReference>
<feature type="compositionally biased region" description="Polar residues" evidence="3">
    <location>
        <begin position="131"/>
        <end position="141"/>
    </location>
</feature>
<dbReference type="Proteomes" id="UP000517916">
    <property type="component" value="Unassembled WGS sequence"/>
</dbReference>
<name>A0ABR6BIY5_9PSEU</name>
<sequence length="177" mass="18471">MSSPGSGLQASTKFAVEGFTGALRAVLVPLGITAGLVEPGFFRADFLNASSFHVSRKIPDHADISAGATHAFAAQANHNQPGDPAKGATLLVDSDDFPLLLFLGRDTHCGRGRKLAAVHAGWAGCCPRPTARSSPSRTWRTCSRHADRGGARSSRGPADLVAQLPRPVAACSSPMWS</sequence>
<reference evidence="4 5" key="1">
    <citation type="submission" date="2020-08" db="EMBL/GenBank/DDBJ databases">
        <title>Genomic Encyclopedia of Archaeal and Bacterial Type Strains, Phase II (KMG-II): from individual species to whole genera.</title>
        <authorList>
            <person name="Goeker M."/>
        </authorList>
    </citation>
    <scope>NUCLEOTIDE SEQUENCE [LARGE SCALE GENOMIC DNA]</scope>
    <source>
        <strain evidence="4 5">DSM 43850</strain>
    </source>
</reference>
<dbReference type="InterPro" id="IPR036291">
    <property type="entry name" value="NAD(P)-bd_dom_sf"/>
</dbReference>
<keyword evidence="2" id="KW-0560">Oxidoreductase</keyword>